<dbReference type="Gene3D" id="3.40.50.300">
    <property type="entry name" value="P-loop containing nucleotide triphosphate hydrolases"/>
    <property type="match status" value="1"/>
</dbReference>
<evidence type="ECO:0000313" key="3">
    <source>
        <dbReference type="Proteomes" id="UP000814158"/>
    </source>
</evidence>
<dbReference type="Proteomes" id="UP000814158">
    <property type="component" value="Unassembled WGS sequence"/>
</dbReference>
<dbReference type="InterPro" id="IPR026866">
    <property type="entry name" value="CR006_AAA"/>
</dbReference>
<evidence type="ECO:0000259" key="1">
    <source>
        <dbReference type="Pfam" id="PF13166"/>
    </source>
</evidence>
<comment type="caution">
    <text evidence="2">The sequence shown here is derived from an EMBL/GenBank/DDBJ whole genome shotgun (WGS) entry which is preliminary data.</text>
</comment>
<feature type="domain" description="Protein CR006 P-loop" evidence="1">
    <location>
        <begin position="35"/>
        <end position="625"/>
    </location>
</feature>
<organism evidence="2 3">
    <name type="scientific">Pseudomonas salomonii</name>
    <dbReference type="NCBI Taxonomy" id="191391"/>
    <lineage>
        <taxon>Bacteria</taxon>
        <taxon>Pseudomonadati</taxon>
        <taxon>Pseudomonadota</taxon>
        <taxon>Gammaproteobacteria</taxon>
        <taxon>Pseudomonadales</taxon>
        <taxon>Pseudomonadaceae</taxon>
        <taxon>Pseudomonas</taxon>
    </lineage>
</organism>
<keyword evidence="3" id="KW-1185">Reference proteome</keyword>
<dbReference type="InterPro" id="IPR027417">
    <property type="entry name" value="P-loop_NTPase"/>
</dbReference>
<name>A0ABS9GI13_9PSED</name>
<dbReference type="RefSeq" id="WP_236371009.1">
    <property type="nucleotide sequence ID" value="NZ_WKAT01000020.1"/>
</dbReference>
<gene>
    <name evidence="2" type="ORF">GIV68_11655</name>
</gene>
<evidence type="ECO:0000313" key="2">
    <source>
        <dbReference type="EMBL" id="MCF5545393.1"/>
    </source>
</evidence>
<dbReference type="EMBL" id="WKAT01000020">
    <property type="protein sequence ID" value="MCF5545393.1"/>
    <property type="molecule type" value="Genomic_DNA"/>
</dbReference>
<dbReference type="Pfam" id="PF13166">
    <property type="entry name" value="AAA_13"/>
    <property type="match status" value="1"/>
</dbReference>
<dbReference type="SUPFAM" id="SSF52540">
    <property type="entry name" value="P-loop containing nucleoside triphosphate hydrolases"/>
    <property type="match status" value="1"/>
</dbReference>
<reference evidence="2 3" key="1">
    <citation type="submission" date="2019-11" db="EMBL/GenBank/DDBJ databases">
        <title>Epiphytic Pseudomonas syringae from cherry orchards.</title>
        <authorList>
            <person name="Hulin M.T."/>
        </authorList>
    </citation>
    <scope>NUCLEOTIDE SEQUENCE [LARGE SCALE GENOMIC DNA]</scope>
    <source>
        <strain evidence="2 3">PA-3-2A</strain>
    </source>
</reference>
<accession>A0ABS9GI13</accession>
<sequence>MIAYAFLGGFVVLERIERIQGIGLLHDVNGRPLRLCKAQLIYADNGRGKSTLASILRSAATGDPSLITERKTIDASLAPLVDLTFGSGHKVSFSNGTWSEKRQELLVFDADFVEKNVHSGGVVTPGQRKNLLQFALGSSAVKARETEEITTKLAAAASAEVNQITAQLAGFHQGMLLPAFQKLSADPNAATKILDLQKRIQIANNIGNILTRPLPVQVSLPNLDIESLFKILNTTLNDIQEDAESVIQKHLQHISKPDIEKWISDGQKFDDGKNCPYCAQKTSDITLIKAYRTHFNKAYEELKQQVALLDRGIQIRASDSVIDTFDIGFSKALTTIATWTPEIITPPCTFESLKSKKIIGELRGILLELAATKISKPLESIGSNTEKSKVHELWNEILDLMQQANQKIQNSTQQIEKYRTSLASENATLMGQQIIALQLGTVRHSTAVIALLTSLATAKQSATVAEAKKKAARTQLNEQMASVLATFQKSINSLLDKFGATFRIEKMDSNFRGGSARSEYGLRLRGMSISLDGTPKFSTVLSEGDKRTLAFAFFVATVSADPNLLQKIVVIDDPMCSLDVNRKNQTKAILKSIHDKSEQLILLAHDPYFIRDMRDELSNKGAQTLQALQLRYAANGYSDLDKFDVDKECESPFYRHHRVLMELCAGAPHDSRSTAKAIRPFLEGYLHRRFPGLLPKDSMFGQVLTHIRNSTAPSPLTYAKTLIDELQEINSYAGQFHHDTNPDCDTVQITSSELLTYGERALKLVYSGTVEPV</sequence>
<proteinExistence type="predicted"/>
<protein>
    <submittedName>
        <fullName evidence="2">AAA family ATPase</fullName>
    </submittedName>
</protein>